<keyword evidence="7 12" id="KW-0479">Metal-binding</keyword>
<dbReference type="EC" id="7.1.1.-" evidence="12"/>
<dbReference type="Pfam" id="PF01512">
    <property type="entry name" value="Complex1_51K"/>
    <property type="match status" value="1"/>
</dbReference>
<comment type="cofactor">
    <cofactor evidence="2 12">
        <name>[4Fe-4S] cluster</name>
        <dbReference type="ChEBI" id="CHEBI:49883"/>
    </cofactor>
</comment>
<dbReference type="NCBIfam" id="NF010120">
    <property type="entry name" value="PRK13596.1"/>
    <property type="match status" value="1"/>
</dbReference>
<dbReference type="OrthoDB" id="9761899at2"/>
<keyword evidence="8" id="KW-1278">Translocase</keyword>
<evidence type="ECO:0000256" key="7">
    <source>
        <dbReference type="ARBA" id="ARBA00022723"/>
    </source>
</evidence>
<dbReference type="GO" id="GO:0046872">
    <property type="term" value="F:metal ion binding"/>
    <property type="evidence" value="ECO:0007669"/>
    <property type="project" value="UniProtKB-KW"/>
</dbReference>
<evidence type="ECO:0000313" key="15">
    <source>
        <dbReference type="Proteomes" id="UP000197025"/>
    </source>
</evidence>
<dbReference type="PANTHER" id="PTHR43578:SF3">
    <property type="entry name" value="NADH-QUINONE OXIDOREDUCTASE SUBUNIT F"/>
    <property type="match status" value="1"/>
</dbReference>
<evidence type="ECO:0000256" key="1">
    <source>
        <dbReference type="ARBA" id="ARBA00001917"/>
    </source>
</evidence>
<evidence type="ECO:0000256" key="2">
    <source>
        <dbReference type="ARBA" id="ARBA00001966"/>
    </source>
</evidence>
<dbReference type="InterPro" id="IPR001949">
    <property type="entry name" value="NADH-UbQ_OxRdtase_51kDa_CS"/>
</dbReference>
<organism evidence="14 15">
    <name type="scientific">Thermoflexus hugenholtzii JAD2</name>
    <dbReference type="NCBI Taxonomy" id="877466"/>
    <lineage>
        <taxon>Bacteria</taxon>
        <taxon>Bacillati</taxon>
        <taxon>Chloroflexota</taxon>
        <taxon>Thermoflexia</taxon>
        <taxon>Thermoflexales</taxon>
        <taxon>Thermoflexaceae</taxon>
        <taxon>Thermoflexus</taxon>
    </lineage>
</organism>
<gene>
    <name evidence="14" type="ORF">SAMN02746019_00000600</name>
</gene>
<dbReference type="SUPFAM" id="SSF142019">
    <property type="entry name" value="Nqo1 FMN-binding domain-like"/>
    <property type="match status" value="1"/>
</dbReference>
<dbReference type="SUPFAM" id="SSF142984">
    <property type="entry name" value="Nqo1 middle domain-like"/>
    <property type="match status" value="1"/>
</dbReference>
<evidence type="ECO:0000256" key="11">
    <source>
        <dbReference type="ARBA" id="ARBA00023027"/>
    </source>
</evidence>
<dbReference type="SUPFAM" id="SSF140490">
    <property type="entry name" value="Nqo1C-terminal domain-like"/>
    <property type="match status" value="1"/>
</dbReference>
<dbReference type="SMART" id="SM00928">
    <property type="entry name" value="NADH_4Fe-4S"/>
    <property type="match status" value="1"/>
</dbReference>
<evidence type="ECO:0000256" key="6">
    <source>
        <dbReference type="ARBA" id="ARBA00022643"/>
    </source>
</evidence>
<dbReference type="Gene3D" id="3.10.20.600">
    <property type="match status" value="1"/>
</dbReference>
<name>A0A212R247_9CHLR</name>
<evidence type="ECO:0000256" key="9">
    <source>
        <dbReference type="ARBA" id="ARBA00023004"/>
    </source>
</evidence>
<dbReference type="AlphaFoldDB" id="A0A212R247"/>
<keyword evidence="4 12" id="KW-0004">4Fe-4S</keyword>
<keyword evidence="6 12" id="KW-0288">FMN</keyword>
<comment type="similarity">
    <text evidence="3 12">Belongs to the complex I 51 kDa subunit family.</text>
</comment>
<reference evidence="15" key="1">
    <citation type="submission" date="2017-06" db="EMBL/GenBank/DDBJ databases">
        <authorList>
            <person name="Varghese N."/>
            <person name="Submissions S."/>
        </authorList>
    </citation>
    <scope>NUCLEOTIDE SEQUENCE [LARGE SCALE GENOMIC DNA]</scope>
    <source>
        <strain evidence="15">JAD2</strain>
    </source>
</reference>
<dbReference type="PROSITE" id="PS00645">
    <property type="entry name" value="COMPLEX1_51K_2"/>
    <property type="match status" value="1"/>
</dbReference>
<dbReference type="Gene3D" id="6.10.250.1450">
    <property type="match status" value="1"/>
</dbReference>
<dbReference type="EMBL" id="FYEK01000028">
    <property type="protein sequence ID" value="SNB66104.1"/>
    <property type="molecule type" value="Genomic_DNA"/>
</dbReference>
<dbReference type="InParanoid" id="A0A212R247"/>
<dbReference type="InterPro" id="IPR019575">
    <property type="entry name" value="Nuop51_4Fe4S-bd"/>
</dbReference>
<evidence type="ECO:0000256" key="12">
    <source>
        <dbReference type="RuleBase" id="RU364066"/>
    </source>
</evidence>
<keyword evidence="12" id="KW-0874">Quinone</keyword>
<evidence type="ECO:0000256" key="3">
    <source>
        <dbReference type="ARBA" id="ARBA00007523"/>
    </source>
</evidence>
<protein>
    <recommendedName>
        <fullName evidence="12">NADH-quinone oxidoreductase subunit F</fullName>
        <ecNumber evidence="12">7.1.1.-</ecNumber>
    </recommendedName>
</protein>
<dbReference type="FunFam" id="1.20.1440.230:FF:000001">
    <property type="entry name" value="Mitochondrial NADH dehydrogenase flavoprotein 1"/>
    <property type="match status" value="1"/>
</dbReference>
<keyword evidence="9 12" id="KW-0408">Iron</keyword>
<dbReference type="Gene3D" id="3.40.50.11540">
    <property type="entry name" value="NADH-ubiquinone oxidoreductase 51kDa subunit"/>
    <property type="match status" value="1"/>
</dbReference>
<dbReference type="PANTHER" id="PTHR43578">
    <property type="entry name" value="NADH-QUINONE OXIDOREDUCTASE SUBUNIT F"/>
    <property type="match status" value="1"/>
</dbReference>
<comment type="function">
    <text evidence="12">NDH-1 shuttles electrons from NADH, via FMN and iron-sulfur (Fe-S) centers, to quinones in the respiratory chain.</text>
</comment>
<dbReference type="FunFam" id="3.40.50.11540:FF:000001">
    <property type="entry name" value="NADH dehydrogenase [ubiquinone] flavoprotein 1, mitochondrial"/>
    <property type="match status" value="1"/>
</dbReference>
<keyword evidence="5 12" id="KW-0285">Flavoprotein</keyword>
<dbReference type="InterPro" id="IPR011538">
    <property type="entry name" value="Nuo51_FMN-bd"/>
</dbReference>
<dbReference type="GO" id="GO:0008137">
    <property type="term" value="F:NADH dehydrogenase (ubiquinone) activity"/>
    <property type="evidence" value="ECO:0007669"/>
    <property type="project" value="InterPro"/>
</dbReference>
<evidence type="ECO:0000313" key="14">
    <source>
        <dbReference type="EMBL" id="SNB66104.1"/>
    </source>
</evidence>
<evidence type="ECO:0000256" key="10">
    <source>
        <dbReference type="ARBA" id="ARBA00023014"/>
    </source>
</evidence>
<evidence type="ECO:0000256" key="4">
    <source>
        <dbReference type="ARBA" id="ARBA00022485"/>
    </source>
</evidence>
<dbReference type="GO" id="GO:0048038">
    <property type="term" value="F:quinone binding"/>
    <property type="evidence" value="ECO:0007669"/>
    <property type="project" value="UniProtKB-KW"/>
</dbReference>
<comment type="cofactor">
    <cofactor evidence="1 12">
        <name>FMN</name>
        <dbReference type="ChEBI" id="CHEBI:58210"/>
    </cofactor>
</comment>
<dbReference type="GO" id="GO:0051539">
    <property type="term" value="F:4 iron, 4 sulfur cluster binding"/>
    <property type="evidence" value="ECO:0007669"/>
    <property type="project" value="UniProtKB-UniRule"/>
</dbReference>
<keyword evidence="11 12" id="KW-0520">NAD</keyword>
<dbReference type="NCBIfam" id="TIGR01959">
    <property type="entry name" value="nuoF_fam"/>
    <property type="match status" value="1"/>
</dbReference>
<evidence type="ECO:0000259" key="13">
    <source>
        <dbReference type="SMART" id="SM00928"/>
    </source>
</evidence>
<dbReference type="PROSITE" id="PS00644">
    <property type="entry name" value="COMPLEX1_51K_1"/>
    <property type="match status" value="1"/>
</dbReference>
<dbReference type="Gene3D" id="1.20.1440.230">
    <property type="entry name" value="NADH-ubiquinone oxidoreductase 51kDa subunit, iron-sulphur binding domain"/>
    <property type="match status" value="1"/>
</dbReference>
<keyword evidence="15" id="KW-1185">Reference proteome</keyword>
<dbReference type="InterPro" id="IPR037225">
    <property type="entry name" value="Nuo51_FMN-bd_sf"/>
</dbReference>
<dbReference type="InterPro" id="IPR011537">
    <property type="entry name" value="NADH-UbQ_OxRdtase_suF"/>
</dbReference>
<dbReference type="Proteomes" id="UP000197025">
    <property type="component" value="Unassembled WGS sequence"/>
</dbReference>
<dbReference type="GO" id="GO:0051287">
    <property type="term" value="F:NAD binding"/>
    <property type="evidence" value="ECO:0007669"/>
    <property type="project" value="UniProtKB-UniRule"/>
</dbReference>
<evidence type="ECO:0000256" key="5">
    <source>
        <dbReference type="ARBA" id="ARBA00022630"/>
    </source>
</evidence>
<feature type="domain" description="NADH-ubiquinone oxidoreductase 51kDa subunit iron-sulphur binding" evidence="13">
    <location>
        <begin position="330"/>
        <end position="375"/>
    </location>
</feature>
<dbReference type="RefSeq" id="WP_088571318.1">
    <property type="nucleotide sequence ID" value="NZ_FYEK01000028.1"/>
</dbReference>
<dbReference type="InterPro" id="IPR037207">
    <property type="entry name" value="Nuop51_4Fe4S-bd_sf"/>
</dbReference>
<dbReference type="Pfam" id="PF10589">
    <property type="entry name" value="NADH_4Fe-4S"/>
    <property type="match status" value="1"/>
</dbReference>
<keyword evidence="10 12" id="KW-0411">Iron-sulfur</keyword>
<dbReference type="GO" id="GO:0010181">
    <property type="term" value="F:FMN binding"/>
    <property type="evidence" value="ECO:0007669"/>
    <property type="project" value="InterPro"/>
</dbReference>
<accession>A0A212R247</accession>
<proteinExistence type="inferred from homology"/>
<evidence type="ECO:0000256" key="8">
    <source>
        <dbReference type="ARBA" id="ARBA00022967"/>
    </source>
</evidence>
<sequence length="428" mass="47050">MGRYVLLRHREIPDLHRLEVYVRHGGYEAWRKALTAMSPEQVIEEVKASGLRGRGGAGFPTGMKWSFVPKDVFPKYVVVNADESEPGTFKDREIMEGNPHQLIEGALLAAYAIQAERVYVYVRGEYRSVARRLEAAIAEAYAAGFIGRNVLGTGYSVEMFVHLGAGAYICGEETALLESLEGKIGHPRVRPPFPATYGLYGKPTVVNNVETLANVPPIVLHGAAWYRTMGTEKSPGPKIFCLSGRVRRPGNYEAELGKITFRDLIFGEEYGQGLLEDGRTVKAILPAGASAPMLPASALDTPLDYESVQAAGSMLGSASIIVLDDTVDIVWAAYKMIRFFQHESCGKCTPCREGTYWLRRVYERIVAGRGRPGDAELLESIARQMAGKTLCPLGDFATSPVLSSLKHFRKEYEAYLRRTIEAPVGAPA</sequence>
<comment type="catalytic activity">
    <reaction evidence="12">
        <text>a quinone + NADH + 5 H(+)(in) = a quinol + NAD(+) + 4 H(+)(out)</text>
        <dbReference type="Rhea" id="RHEA:57888"/>
        <dbReference type="ChEBI" id="CHEBI:15378"/>
        <dbReference type="ChEBI" id="CHEBI:24646"/>
        <dbReference type="ChEBI" id="CHEBI:57540"/>
        <dbReference type="ChEBI" id="CHEBI:57945"/>
        <dbReference type="ChEBI" id="CHEBI:132124"/>
    </reaction>
</comment>